<dbReference type="Pfam" id="PF00234">
    <property type="entry name" value="Tryp_alpha_amyl"/>
    <property type="match status" value="1"/>
</dbReference>
<dbReference type="Proteomes" id="UP001419268">
    <property type="component" value="Unassembled WGS sequence"/>
</dbReference>
<dbReference type="PANTHER" id="PTHR33076">
    <property type="entry name" value="NON-SPECIFIC LIPID-TRANSFER PROTEIN 2-RELATED"/>
    <property type="match status" value="1"/>
</dbReference>
<dbReference type="InterPro" id="IPR016140">
    <property type="entry name" value="Bifunc_inhib/LTP/seed_store"/>
</dbReference>
<dbReference type="InterPro" id="IPR036312">
    <property type="entry name" value="Bifun_inhib/LTP/seed_sf"/>
</dbReference>
<gene>
    <name evidence="4" type="ORF">Scep_005857</name>
</gene>
<feature type="region of interest" description="Disordered" evidence="2">
    <location>
        <begin position="24"/>
        <end position="48"/>
    </location>
</feature>
<comment type="function">
    <text evidence="1">Plant non-specific lipid-transfer proteins transfer phospholipids as well as galactolipids across membranes. May play a role in wax or cutin deposition in the cell walls of expanding epidermal cells and certain secretory tissues.</text>
</comment>
<accession>A0AAP0KV44</accession>
<dbReference type="AlphaFoldDB" id="A0AAP0KV44"/>
<evidence type="ECO:0000313" key="4">
    <source>
        <dbReference type="EMBL" id="KAK9159283.1"/>
    </source>
</evidence>
<feature type="compositionally biased region" description="Polar residues" evidence="2">
    <location>
        <begin position="24"/>
        <end position="43"/>
    </location>
</feature>
<dbReference type="InterPro" id="IPR000528">
    <property type="entry name" value="Plant_nsLTP"/>
</dbReference>
<dbReference type="SUPFAM" id="SSF47699">
    <property type="entry name" value="Bifunctional inhibitor/lipid-transfer protein/seed storage 2S albumin"/>
    <property type="match status" value="1"/>
</dbReference>
<evidence type="ECO:0000259" key="3">
    <source>
        <dbReference type="SMART" id="SM00499"/>
    </source>
</evidence>
<evidence type="ECO:0000313" key="5">
    <source>
        <dbReference type="Proteomes" id="UP001419268"/>
    </source>
</evidence>
<reference evidence="4 5" key="1">
    <citation type="submission" date="2024-01" db="EMBL/GenBank/DDBJ databases">
        <title>Genome assemblies of Stephania.</title>
        <authorList>
            <person name="Yang L."/>
        </authorList>
    </citation>
    <scope>NUCLEOTIDE SEQUENCE [LARGE SCALE GENOMIC DNA]</scope>
    <source>
        <strain evidence="4">JXDWG</strain>
        <tissue evidence="4">Leaf</tissue>
    </source>
</reference>
<dbReference type="CDD" id="cd01960">
    <property type="entry name" value="nsLTP1"/>
    <property type="match status" value="1"/>
</dbReference>
<organism evidence="4 5">
    <name type="scientific">Stephania cephalantha</name>
    <dbReference type="NCBI Taxonomy" id="152367"/>
    <lineage>
        <taxon>Eukaryota</taxon>
        <taxon>Viridiplantae</taxon>
        <taxon>Streptophyta</taxon>
        <taxon>Embryophyta</taxon>
        <taxon>Tracheophyta</taxon>
        <taxon>Spermatophyta</taxon>
        <taxon>Magnoliopsida</taxon>
        <taxon>Ranunculales</taxon>
        <taxon>Menispermaceae</taxon>
        <taxon>Menispermoideae</taxon>
        <taxon>Cissampelideae</taxon>
        <taxon>Stephania</taxon>
    </lineage>
</organism>
<protein>
    <recommendedName>
        <fullName evidence="1">Non-specific lipid-transfer protein</fullName>
    </recommendedName>
</protein>
<keyword evidence="5" id="KW-1185">Reference proteome</keyword>
<dbReference type="GO" id="GO:0008289">
    <property type="term" value="F:lipid binding"/>
    <property type="evidence" value="ECO:0007669"/>
    <property type="project" value="UniProtKB-KW"/>
</dbReference>
<keyword evidence="1" id="KW-0446">Lipid-binding</keyword>
<comment type="similarity">
    <text evidence="1">Belongs to the plant LTP family.</text>
</comment>
<comment type="caution">
    <text evidence="4">The sequence shown here is derived from an EMBL/GenBank/DDBJ whole genome shotgun (WGS) entry which is preliminary data.</text>
</comment>
<feature type="domain" description="Bifunctional inhibitor/plant lipid transfer protein/seed storage helical" evidence="3">
    <location>
        <begin position="167"/>
        <end position="247"/>
    </location>
</feature>
<sequence length="255" mass="27397">MASYPYIYDQFEDSHYYNVNEQTVCSSQSEDDTSASGGANSQREPIRERRVSQGIHFIAAQTRHTPSISSRAATVDMPRDAQSHPHFFMEFNSQGFTLTENKFLTGETTIKGQVSESGRLFLALGMGNQLNVASVMVISSCEGGSGPARNGGRSSARGRGSYNLWTCGTETYIVPPLPPNRGWASPDCCNGVKSLLSLASTPADRKIACGCLKQAASGSTINPNYAAQLPGKCGVSIPYPISRSVDCSKSKNSFL</sequence>
<dbReference type="EMBL" id="JBBNAG010000002">
    <property type="protein sequence ID" value="KAK9159283.1"/>
    <property type="molecule type" value="Genomic_DNA"/>
</dbReference>
<dbReference type="SMART" id="SM00499">
    <property type="entry name" value="AAI"/>
    <property type="match status" value="1"/>
</dbReference>
<name>A0AAP0KV44_9MAGN</name>
<dbReference type="Gene3D" id="1.10.110.10">
    <property type="entry name" value="Plant lipid-transfer and hydrophobic proteins"/>
    <property type="match status" value="1"/>
</dbReference>
<dbReference type="GO" id="GO:0006869">
    <property type="term" value="P:lipid transport"/>
    <property type="evidence" value="ECO:0007669"/>
    <property type="project" value="InterPro"/>
</dbReference>
<evidence type="ECO:0000256" key="2">
    <source>
        <dbReference type="SAM" id="MobiDB-lite"/>
    </source>
</evidence>
<proteinExistence type="inferred from homology"/>
<evidence type="ECO:0000256" key="1">
    <source>
        <dbReference type="RuleBase" id="RU000628"/>
    </source>
</evidence>
<keyword evidence="1" id="KW-0813">Transport</keyword>
<dbReference type="PRINTS" id="PR00382">
    <property type="entry name" value="LIPIDTRNSFER"/>
</dbReference>